<sequence>MTRKKLTAALIFSSLVLMTTTAVTADDELHTIVDDGWVGAQGFHFSGRLTEVRRGAEKGASKWSAFYRSTRMLFTSGEEGAVTWRVGKMEWTTRADDHGYWELTANTPLGLAPGWHEIEAVPAASGPAGVLVPDPRNALGLISDIDDTILVSEVLSKRRLLSNSLMVPAEERSAVPGLADLYQRIAKKNPAPESTPIFYVSGSPRQLTDSIRRFLKVNGFPRGVLQLKEISTERGDSLSDTPTYKRKHIDRILAAFPGVKFMLIGDDGEHDPEIFAAVAEKYPERVEGVWIRRVHDDLTRAKFTGQRDLTELLVVEKTE</sequence>
<dbReference type="Pfam" id="PF09949">
    <property type="entry name" value="APP1_cat"/>
    <property type="match status" value="1"/>
</dbReference>
<protein>
    <recommendedName>
        <fullName evidence="2">Phosphatidate phosphatase APP1 catalytic domain-containing protein</fullName>
    </recommendedName>
</protein>
<feature type="signal peptide" evidence="1">
    <location>
        <begin position="1"/>
        <end position="25"/>
    </location>
</feature>
<name>A0A290Q7G2_9BACT</name>
<dbReference type="Proteomes" id="UP000217265">
    <property type="component" value="Chromosome"/>
</dbReference>
<dbReference type="InterPro" id="IPR019236">
    <property type="entry name" value="APP1_cat"/>
</dbReference>
<dbReference type="OrthoDB" id="9789875at2"/>
<dbReference type="PANTHER" id="PTHR28208">
    <property type="entry name" value="PHOSPHATIDATE PHOSPHATASE APP1"/>
    <property type="match status" value="1"/>
</dbReference>
<dbReference type="KEGG" id="vbh:CMV30_10465"/>
<dbReference type="PANTHER" id="PTHR28208:SF3">
    <property type="entry name" value="PHOSPHATIDATE PHOSPHATASE APP1"/>
    <property type="match status" value="1"/>
</dbReference>
<dbReference type="AlphaFoldDB" id="A0A290Q7G2"/>
<evidence type="ECO:0000313" key="3">
    <source>
        <dbReference type="EMBL" id="ATC64343.1"/>
    </source>
</evidence>
<evidence type="ECO:0000256" key="1">
    <source>
        <dbReference type="SAM" id="SignalP"/>
    </source>
</evidence>
<keyword evidence="1" id="KW-0732">Signal</keyword>
<organism evidence="3 4">
    <name type="scientific">Nibricoccus aquaticus</name>
    <dbReference type="NCBI Taxonomy" id="2576891"/>
    <lineage>
        <taxon>Bacteria</taxon>
        <taxon>Pseudomonadati</taxon>
        <taxon>Verrucomicrobiota</taxon>
        <taxon>Opitutia</taxon>
        <taxon>Opitutales</taxon>
        <taxon>Opitutaceae</taxon>
        <taxon>Nibricoccus</taxon>
    </lineage>
</organism>
<keyword evidence="4" id="KW-1185">Reference proteome</keyword>
<gene>
    <name evidence="3" type="ORF">CMV30_10465</name>
</gene>
<reference evidence="3 4" key="1">
    <citation type="submission" date="2017-09" db="EMBL/GenBank/DDBJ databases">
        <title>Complete genome sequence of Verrucomicrobial strain HZ-65, isolated from freshwater.</title>
        <authorList>
            <person name="Choi A."/>
        </authorList>
    </citation>
    <scope>NUCLEOTIDE SEQUENCE [LARGE SCALE GENOMIC DNA]</scope>
    <source>
        <strain evidence="3 4">HZ-65</strain>
    </source>
</reference>
<feature type="chain" id="PRO_5012493679" description="Phosphatidate phosphatase APP1 catalytic domain-containing protein" evidence="1">
    <location>
        <begin position="26"/>
        <end position="319"/>
    </location>
</feature>
<dbReference type="EMBL" id="CP023344">
    <property type="protein sequence ID" value="ATC64343.1"/>
    <property type="molecule type" value="Genomic_DNA"/>
</dbReference>
<dbReference type="GO" id="GO:0008195">
    <property type="term" value="F:phosphatidate phosphatase activity"/>
    <property type="evidence" value="ECO:0007669"/>
    <property type="project" value="InterPro"/>
</dbReference>
<dbReference type="InterPro" id="IPR052935">
    <property type="entry name" value="Mg2+_PAP"/>
</dbReference>
<dbReference type="RefSeq" id="WP_096055975.1">
    <property type="nucleotide sequence ID" value="NZ_CP023344.1"/>
</dbReference>
<proteinExistence type="predicted"/>
<evidence type="ECO:0000259" key="2">
    <source>
        <dbReference type="Pfam" id="PF09949"/>
    </source>
</evidence>
<evidence type="ECO:0000313" key="4">
    <source>
        <dbReference type="Proteomes" id="UP000217265"/>
    </source>
</evidence>
<feature type="domain" description="Phosphatidate phosphatase APP1 catalytic" evidence="2">
    <location>
        <begin position="140"/>
        <end position="293"/>
    </location>
</feature>
<accession>A0A290Q7G2</accession>